<dbReference type="OrthoDB" id="7305308at2759"/>
<evidence type="ECO:0000313" key="5">
    <source>
        <dbReference type="Proteomes" id="UP000644660"/>
    </source>
</evidence>
<comment type="caution">
    <text evidence="4">The sequence shown here is derived from an EMBL/GenBank/DDBJ whole genome shotgun (WGS) entry which is preliminary data.</text>
</comment>
<dbReference type="GO" id="GO:0005737">
    <property type="term" value="C:cytoplasm"/>
    <property type="evidence" value="ECO:0007669"/>
    <property type="project" value="TreeGrafter"/>
</dbReference>
<dbReference type="GeneID" id="64855255"/>
<dbReference type="Proteomes" id="UP000644660">
    <property type="component" value="Unassembled WGS sequence"/>
</dbReference>
<feature type="domain" description="N-acetyltransferase" evidence="3">
    <location>
        <begin position="8"/>
        <end position="160"/>
    </location>
</feature>
<accession>A0A8H2VBD6</accession>
<protein>
    <submittedName>
        <fullName evidence="4">Similar to Saccharomyces cerevisiae YEL066W HPA3 D-Amino acid N-acetyltransferase</fullName>
    </submittedName>
</protein>
<name>A0A8H2VBD6_9SACH</name>
<dbReference type="Gene3D" id="3.40.630.30">
    <property type="match status" value="1"/>
</dbReference>
<sequence>MTEVKKNIIVRYVQEKDRDDWVRLWKKFIATYEDPKLPDGIEKANFDRFIDPEVKMWSALAFLRDEITGIEKAIGFTDFFTHPSTWQIQDKTYLNDLFVDDEFRVGGVGRKLIEFVYSEADKMGTPAVYWNTDHFNHRAQLLYTKVASLTHKRIYKRDGY</sequence>
<evidence type="ECO:0000256" key="2">
    <source>
        <dbReference type="ARBA" id="ARBA00023315"/>
    </source>
</evidence>
<dbReference type="RefSeq" id="XP_041404171.1">
    <property type="nucleotide sequence ID" value="XM_041548237.1"/>
</dbReference>
<organism evidence="4 5">
    <name type="scientific">Maudiozyma barnettii</name>
    <dbReference type="NCBI Taxonomy" id="61262"/>
    <lineage>
        <taxon>Eukaryota</taxon>
        <taxon>Fungi</taxon>
        <taxon>Dikarya</taxon>
        <taxon>Ascomycota</taxon>
        <taxon>Saccharomycotina</taxon>
        <taxon>Saccharomycetes</taxon>
        <taxon>Saccharomycetales</taxon>
        <taxon>Saccharomycetaceae</taxon>
        <taxon>Maudiozyma</taxon>
    </lineage>
</organism>
<dbReference type="PANTHER" id="PTHR10545:SF29">
    <property type="entry name" value="GH14572P-RELATED"/>
    <property type="match status" value="1"/>
</dbReference>
<dbReference type="PANTHER" id="PTHR10545">
    <property type="entry name" value="DIAMINE N-ACETYLTRANSFERASE"/>
    <property type="match status" value="1"/>
</dbReference>
<evidence type="ECO:0000313" key="4">
    <source>
        <dbReference type="EMBL" id="CAB4252132.1"/>
    </source>
</evidence>
<keyword evidence="1 4" id="KW-0808">Transferase</keyword>
<dbReference type="CDD" id="cd04301">
    <property type="entry name" value="NAT_SF"/>
    <property type="match status" value="1"/>
</dbReference>
<dbReference type="Pfam" id="PF00583">
    <property type="entry name" value="Acetyltransf_1"/>
    <property type="match status" value="1"/>
</dbReference>
<dbReference type="InterPro" id="IPR051016">
    <property type="entry name" value="Diverse_Substrate_AcTransf"/>
</dbReference>
<keyword evidence="5" id="KW-1185">Reference proteome</keyword>
<dbReference type="EMBL" id="CAEFZW010000001">
    <property type="protein sequence ID" value="CAB4252132.1"/>
    <property type="molecule type" value="Genomic_DNA"/>
</dbReference>
<proteinExistence type="predicted"/>
<dbReference type="GO" id="GO:0008080">
    <property type="term" value="F:N-acetyltransferase activity"/>
    <property type="evidence" value="ECO:0007669"/>
    <property type="project" value="TreeGrafter"/>
</dbReference>
<evidence type="ECO:0000256" key="1">
    <source>
        <dbReference type="ARBA" id="ARBA00022679"/>
    </source>
</evidence>
<dbReference type="InterPro" id="IPR016181">
    <property type="entry name" value="Acyl_CoA_acyltransferase"/>
</dbReference>
<gene>
    <name evidence="4" type="ORF">KABA2_01S06754</name>
</gene>
<dbReference type="PROSITE" id="PS51186">
    <property type="entry name" value="GNAT"/>
    <property type="match status" value="1"/>
</dbReference>
<reference evidence="4 5" key="1">
    <citation type="submission" date="2020-05" db="EMBL/GenBank/DDBJ databases">
        <authorList>
            <person name="Casaregola S."/>
            <person name="Devillers H."/>
            <person name="Grondin C."/>
        </authorList>
    </citation>
    <scope>NUCLEOTIDE SEQUENCE [LARGE SCALE GENOMIC DNA]</scope>
    <source>
        <strain evidence="4 5">CLIB 1767</strain>
    </source>
</reference>
<evidence type="ECO:0000259" key="3">
    <source>
        <dbReference type="PROSITE" id="PS51186"/>
    </source>
</evidence>
<dbReference type="AlphaFoldDB" id="A0A8H2VBD6"/>
<dbReference type="SUPFAM" id="SSF55729">
    <property type="entry name" value="Acyl-CoA N-acyltransferases (Nat)"/>
    <property type="match status" value="1"/>
</dbReference>
<keyword evidence="2" id="KW-0012">Acyltransferase</keyword>
<dbReference type="InterPro" id="IPR000182">
    <property type="entry name" value="GNAT_dom"/>
</dbReference>